<dbReference type="InterPro" id="IPR017938">
    <property type="entry name" value="Riboflavin_synthase-like_b-brl"/>
</dbReference>
<dbReference type="GO" id="GO:0004324">
    <property type="term" value="F:ferredoxin-NADP+ reductase activity"/>
    <property type="evidence" value="ECO:0007669"/>
    <property type="project" value="UniProtKB-EC"/>
</dbReference>
<evidence type="ECO:0000313" key="11">
    <source>
        <dbReference type="EMBL" id="MBK1698818.1"/>
    </source>
</evidence>
<comment type="similarity">
    <text evidence="2">Belongs to the ferredoxin--NADP reductase type 1 family.</text>
</comment>
<dbReference type="InterPro" id="IPR001433">
    <property type="entry name" value="OxRdtase_FAD/NAD-bd"/>
</dbReference>
<name>A0A934V1K6_9PROT</name>
<gene>
    <name evidence="11" type="ORF">CKO21_16350</name>
</gene>
<dbReference type="CDD" id="cd06195">
    <property type="entry name" value="FNR1"/>
    <property type="match status" value="1"/>
</dbReference>
<dbReference type="SUPFAM" id="SSF52343">
    <property type="entry name" value="Ferredoxin reductase-like, C-terminal NADP-linked domain"/>
    <property type="match status" value="1"/>
</dbReference>
<dbReference type="RefSeq" id="WP_051431861.1">
    <property type="nucleotide sequence ID" value="NZ_NRRE01000030.1"/>
</dbReference>
<dbReference type="Gene3D" id="2.40.30.10">
    <property type="entry name" value="Translation factors"/>
    <property type="match status" value="1"/>
</dbReference>
<dbReference type="SUPFAM" id="SSF63380">
    <property type="entry name" value="Riboflavin synthase domain-like"/>
    <property type="match status" value="1"/>
</dbReference>
<reference evidence="11" key="2">
    <citation type="journal article" date="2020" name="Microorganisms">
        <title>Osmotic Adaptation and Compatible Solute Biosynthesis of Phototrophic Bacteria as Revealed from Genome Analyses.</title>
        <authorList>
            <person name="Imhoff J.F."/>
            <person name="Rahn T."/>
            <person name="Kunzel S."/>
            <person name="Keller A."/>
            <person name="Neulinger S.C."/>
        </authorList>
    </citation>
    <scope>NUCLEOTIDE SEQUENCE</scope>
    <source>
        <strain evidence="11">DSM 9154</strain>
    </source>
</reference>
<comment type="catalytic activity">
    <reaction evidence="9">
        <text>2 reduced [2Fe-2S]-[ferredoxin] + NADP(+) + H(+) = 2 oxidized [2Fe-2S]-[ferredoxin] + NADPH</text>
        <dbReference type="Rhea" id="RHEA:20125"/>
        <dbReference type="Rhea" id="RHEA-COMP:10000"/>
        <dbReference type="Rhea" id="RHEA-COMP:10001"/>
        <dbReference type="ChEBI" id="CHEBI:15378"/>
        <dbReference type="ChEBI" id="CHEBI:33737"/>
        <dbReference type="ChEBI" id="CHEBI:33738"/>
        <dbReference type="ChEBI" id="CHEBI:57783"/>
        <dbReference type="ChEBI" id="CHEBI:58349"/>
        <dbReference type="EC" id="1.18.1.2"/>
    </reaction>
</comment>
<organism evidence="11 12">
    <name type="scientific">Rhodovibrio salinarum</name>
    <dbReference type="NCBI Taxonomy" id="1087"/>
    <lineage>
        <taxon>Bacteria</taxon>
        <taxon>Pseudomonadati</taxon>
        <taxon>Pseudomonadota</taxon>
        <taxon>Alphaproteobacteria</taxon>
        <taxon>Rhodospirillales</taxon>
        <taxon>Rhodovibrionaceae</taxon>
        <taxon>Rhodovibrio</taxon>
    </lineage>
</organism>
<proteinExistence type="inferred from homology"/>
<evidence type="ECO:0000313" key="12">
    <source>
        <dbReference type="Proteomes" id="UP000778970"/>
    </source>
</evidence>
<evidence type="ECO:0000256" key="1">
    <source>
        <dbReference type="ARBA" id="ARBA00001974"/>
    </source>
</evidence>
<dbReference type="PRINTS" id="PR00371">
    <property type="entry name" value="FPNCR"/>
</dbReference>
<accession>A0A934V1K6</accession>
<dbReference type="EC" id="1.18.1.2" evidence="3"/>
<evidence type="ECO:0000256" key="7">
    <source>
        <dbReference type="ARBA" id="ARBA00022857"/>
    </source>
</evidence>
<keyword evidence="5" id="KW-0547">Nucleotide-binding</keyword>
<dbReference type="PANTHER" id="PTHR47878:SF1">
    <property type="entry name" value="FLAVODOXIN_FERREDOXIN--NADP REDUCTASE"/>
    <property type="match status" value="1"/>
</dbReference>
<evidence type="ECO:0000256" key="5">
    <source>
        <dbReference type="ARBA" id="ARBA00022741"/>
    </source>
</evidence>
<keyword evidence="4" id="KW-0285">Flavoprotein</keyword>
<dbReference type="AlphaFoldDB" id="A0A934V1K6"/>
<reference evidence="11" key="1">
    <citation type="submission" date="2017-08" db="EMBL/GenBank/DDBJ databases">
        <authorList>
            <person name="Imhoff J.F."/>
            <person name="Rahn T."/>
            <person name="Kuenzel S."/>
            <person name="Neulinger S.C."/>
        </authorList>
    </citation>
    <scope>NUCLEOTIDE SEQUENCE</scope>
    <source>
        <strain evidence="11">DSM 9154</strain>
    </source>
</reference>
<feature type="domain" description="FAD-binding FR-type" evidence="10">
    <location>
        <begin position="10"/>
        <end position="110"/>
    </location>
</feature>
<evidence type="ECO:0000256" key="4">
    <source>
        <dbReference type="ARBA" id="ARBA00022630"/>
    </source>
</evidence>
<dbReference type="InterPro" id="IPR039261">
    <property type="entry name" value="FNR_nucleotide-bd"/>
</dbReference>
<evidence type="ECO:0000256" key="6">
    <source>
        <dbReference type="ARBA" id="ARBA00022827"/>
    </source>
</evidence>
<dbReference type="GO" id="GO:0042167">
    <property type="term" value="P:heme catabolic process"/>
    <property type="evidence" value="ECO:0007669"/>
    <property type="project" value="TreeGrafter"/>
</dbReference>
<comment type="caution">
    <text evidence="11">The sequence shown here is derived from an EMBL/GenBank/DDBJ whole genome shotgun (WGS) entry which is preliminary data.</text>
</comment>
<comment type="cofactor">
    <cofactor evidence="1">
        <name>FAD</name>
        <dbReference type="ChEBI" id="CHEBI:57692"/>
    </cofactor>
</comment>
<dbReference type="Gene3D" id="3.40.50.80">
    <property type="entry name" value="Nucleotide-binding domain of ferredoxin-NADP reductase (FNR) module"/>
    <property type="match status" value="1"/>
</dbReference>
<evidence type="ECO:0000256" key="9">
    <source>
        <dbReference type="ARBA" id="ARBA00047776"/>
    </source>
</evidence>
<dbReference type="InterPro" id="IPR033892">
    <property type="entry name" value="FNR_bac"/>
</dbReference>
<evidence type="ECO:0000256" key="3">
    <source>
        <dbReference type="ARBA" id="ARBA00013223"/>
    </source>
</evidence>
<protein>
    <recommendedName>
        <fullName evidence="3">ferredoxin--NADP(+) reductase</fullName>
        <ecNumber evidence="3">1.18.1.2</ecNumber>
    </recommendedName>
</protein>
<dbReference type="EMBL" id="NRRE01000030">
    <property type="protein sequence ID" value="MBK1698818.1"/>
    <property type="molecule type" value="Genomic_DNA"/>
</dbReference>
<evidence type="ECO:0000259" key="10">
    <source>
        <dbReference type="PROSITE" id="PS51384"/>
    </source>
</evidence>
<keyword evidence="12" id="KW-1185">Reference proteome</keyword>
<dbReference type="InterPro" id="IPR001709">
    <property type="entry name" value="Flavoprot_Pyr_Nucl_cyt_Rdtase"/>
</dbReference>
<evidence type="ECO:0000256" key="2">
    <source>
        <dbReference type="ARBA" id="ARBA00008312"/>
    </source>
</evidence>
<keyword evidence="6" id="KW-0274">FAD</keyword>
<dbReference type="Proteomes" id="UP000778970">
    <property type="component" value="Unassembled WGS sequence"/>
</dbReference>
<evidence type="ECO:0000256" key="8">
    <source>
        <dbReference type="ARBA" id="ARBA00023002"/>
    </source>
</evidence>
<dbReference type="PROSITE" id="PS51384">
    <property type="entry name" value="FAD_FR"/>
    <property type="match status" value="1"/>
</dbReference>
<dbReference type="InterPro" id="IPR017927">
    <property type="entry name" value="FAD-bd_FR_type"/>
</dbReference>
<dbReference type="PANTHER" id="PTHR47878">
    <property type="entry name" value="OXIDOREDUCTASE FAD/NAD(P)-BINDING DOMAIN PROTEIN"/>
    <property type="match status" value="1"/>
</dbReference>
<dbReference type="GO" id="GO:0000166">
    <property type="term" value="F:nucleotide binding"/>
    <property type="evidence" value="ECO:0007669"/>
    <property type="project" value="UniProtKB-KW"/>
</dbReference>
<dbReference type="InterPro" id="IPR051930">
    <property type="entry name" value="FNR_type-1"/>
</dbReference>
<keyword evidence="8" id="KW-0560">Oxidoreductase</keyword>
<sequence>MSTARDKIREKLFAVEVTDVQHYTDRLFTLRTTRPGTFRFEAGEFTMIGLDTGQEIIQRAYSMTNASYDEELSFLSIKVQDGAFTSRLQYIEVGQEMLVGKKPTGTLTLDAVAPGRNLYLFSTGTGIAPFMSLIQEPEIYNRYERIILNHTCRLQAELVFDHYLREGIHEHPLIGEEAAQQLLYYPTVTREDYYRTGRITTHMDDGSLWGELGLDAMDPEKDRAMVCGGPEMLDALVNELTSRGFDAGDRGEAGGYAIEKAFVG</sequence>
<dbReference type="Pfam" id="PF00175">
    <property type="entry name" value="NAD_binding_1"/>
    <property type="match status" value="1"/>
</dbReference>
<dbReference type="GO" id="GO:0034599">
    <property type="term" value="P:cellular response to oxidative stress"/>
    <property type="evidence" value="ECO:0007669"/>
    <property type="project" value="TreeGrafter"/>
</dbReference>
<keyword evidence="7" id="KW-0521">NADP</keyword>